<name>A0A7V7REP2_CROSK</name>
<dbReference type="GeneID" id="56731256"/>
<sequence length="110" mass="12902">MRTVSDKEIQAMILKELPLVTSFTLKTQQHDIDSPLQETFDAEDIAEMAQALFSHFRTEHSRFDLTVYYPWKIPRLFSRKPVIQDKPPLTIRMFVESVKAGRWLDGNCME</sequence>
<dbReference type="EMBL" id="JABTXY010000026">
    <property type="protein sequence ID" value="NYV44282.1"/>
    <property type="molecule type" value="Genomic_DNA"/>
</dbReference>
<dbReference type="Proteomes" id="UP000548673">
    <property type="component" value="Unassembled WGS sequence"/>
</dbReference>
<evidence type="ECO:0000313" key="1">
    <source>
        <dbReference type="EMBL" id="NYV44282.1"/>
    </source>
</evidence>
<dbReference type="KEGG" id="csj:CSK29544_03796"/>
<dbReference type="RefSeq" id="WP_029038917.1">
    <property type="nucleotide sequence ID" value="NZ_CP011047.1"/>
</dbReference>
<dbReference type="AlphaFoldDB" id="A0A7V7REP2"/>
<accession>A0A7V7REP2</accession>
<dbReference type="InterPro" id="IPR010862">
    <property type="entry name" value="DUF1493"/>
</dbReference>
<evidence type="ECO:0000313" key="2">
    <source>
        <dbReference type="Proteomes" id="UP000548673"/>
    </source>
</evidence>
<reference evidence="1 2" key="1">
    <citation type="submission" date="2020-05" db="EMBL/GenBank/DDBJ databases">
        <title>The draft genome of Cronobacter sakazakii strain 145005.</title>
        <authorList>
            <person name="Yang J."/>
            <person name="Liu L."/>
            <person name="Feng Y."/>
            <person name="Zong Z."/>
        </authorList>
    </citation>
    <scope>NUCLEOTIDE SEQUENCE [LARGE SCALE GENOMIC DNA]</scope>
    <source>
        <strain evidence="1 2">145005</strain>
    </source>
</reference>
<comment type="caution">
    <text evidence="1">The sequence shown here is derived from an EMBL/GenBank/DDBJ whole genome shotgun (WGS) entry which is preliminary data.</text>
</comment>
<gene>
    <name evidence="1" type="ORF">HRR37_18375</name>
</gene>
<proteinExistence type="predicted"/>
<dbReference type="Pfam" id="PF07377">
    <property type="entry name" value="DUF1493"/>
    <property type="match status" value="1"/>
</dbReference>
<organism evidence="1 2">
    <name type="scientific">Cronobacter sakazakii</name>
    <name type="common">Enterobacter sakazakii</name>
    <dbReference type="NCBI Taxonomy" id="28141"/>
    <lineage>
        <taxon>Bacteria</taxon>
        <taxon>Pseudomonadati</taxon>
        <taxon>Pseudomonadota</taxon>
        <taxon>Gammaproteobacteria</taxon>
        <taxon>Enterobacterales</taxon>
        <taxon>Enterobacteriaceae</taxon>
        <taxon>Cronobacter</taxon>
    </lineage>
</organism>
<protein>
    <submittedName>
        <fullName evidence="1">DUF1493 family protein</fullName>
    </submittedName>
</protein>